<evidence type="ECO:0000256" key="1">
    <source>
        <dbReference type="ARBA" id="ARBA00023224"/>
    </source>
</evidence>
<dbReference type="Gene3D" id="1.10.287.950">
    <property type="entry name" value="Methyl-accepting chemotaxis protein"/>
    <property type="match status" value="1"/>
</dbReference>
<dbReference type="AlphaFoldDB" id="A0A372L7J2"/>
<dbReference type="InterPro" id="IPR004089">
    <property type="entry name" value="MCPsignal_dom"/>
</dbReference>
<dbReference type="EMBL" id="QVTD01000016">
    <property type="protein sequence ID" value="RFU61224.1"/>
    <property type="molecule type" value="Genomic_DNA"/>
</dbReference>
<dbReference type="PANTHER" id="PTHR32089:SF112">
    <property type="entry name" value="LYSOZYME-LIKE PROTEIN-RELATED"/>
    <property type="match status" value="1"/>
</dbReference>
<evidence type="ECO:0000313" key="4">
    <source>
        <dbReference type="EMBL" id="RFU61224.1"/>
    </source>
</evidence>
<evidence type="ECO:0000256" key="2">
    <source>
        <dbReference type="PROSITE-ProRule" id="PRU00284"/>
    </source>
</evidence>
<dbReference type="InterPro" id="IPR029151">
    <property type="entry name" value="Sensor-like_sf"/>
</dbReference>
<dbReference type="PROSITE" id="PS50111">
    <property type="entry name" value="CHEMOTAXIS_TRANSDUC_2"/>
    <property type="match status" value="1"/>
</dbReference>
<dbReference type="GO" id="GO:0016020">
    <property type="term" value="C:membrane"/>
    <property type="evidence" value="ECO:0007669"/>
    <property type="project" value="InterPro"/>
</dbReference>
<feature type="domain" description="Methyl-accepting transducer" evidence="3">
    <location>
        <begin position="109"/>
        <end position="275"/>
    </location>
</feature>
<evidence type="ECO:0000259" key="3">
    <source>
        <dbReference type="PROSITE" id="PS50111"/>
    </source>
</evidence>
<dbReference type="SUPFAM" id="SSF58104">
    <property type="entry name" value="Methyl-accepting chemotaxis protein (MCP) signaling domain"/>
    <property type="match status" value="1"/>
</dbReference>
<keyword evidence="1 2" id="KW-0807">Transducer</keyword>
<dbReference type="SMART" id="SM00283">
    <property type="entry name" value="MA"/>
    <property type="match status" value="1"/>
</dbReference>
<name>A0A372L7J2_9BACI</name>
<keyword evidence="5" id="KW-1185">Reference proteome</keyword>
<accession>A0A372L7J2</accession>
<dbReference type="OrthoDB" id="9807021at2"/>
<sequence>MNSLEQALSIAPILTKILKDEDFIVAITDTEKYIYASPGKNLDPGIEYGQPFLDYDLFGQIKKTLNRVEILTPPEYGTPFKGVGYPLFDENNKWIGSLGFGISLQNEYTLKDIISNLNNISSTIGDQTQTITAHAEELSATIQQISASSEITMKHTEEVTKVISFIEGVSQQSNLLGLNASIEAARAGEHGKTFSVVASEIRKLSSNTGEASKQIGSFLGDMKEQISAVTQSIGDIEKSSSELSSNAEIFTKLTEELNQLSHSLDSFMSGLLNQK</sequence>
<organism evidence="4 5">
    <name type="scientific">Peribacillus glennii</name>
    <dbReference type="NCBI Taxonomy" id="2303991"/>
    <lineage>
        <taxon>Bacteria</taxon>
        <taxon>Bacillati</taxon>
        <taxon>Bacillota</taxon>
        <taxon>Bacilli</taxon>
        <taxon>Bacillales</taxon>
        <taxon>Bacillaceae</taxon>
        <taxon>Peribacillus</taxon>
    </lineage>
</organism>
<gene>
    <name evidence="4" type="ORF">D0466_18585</name>
</gene>
<dbReference type="Proteomes" id="UP000262939">
    <property type="component" value="Unassembled WGS sequence"/>
</dbReference>
<comment type="caution">
    <text evidence="4">The sequence shown here is derived from an EMBL/GenBank/DDBJ whole genome shotgun (WGS) entry which is preliminary data.</text>
</comment>
<protein>
    <recommendedName>
        <fullName evidence="3">Methyl-accepting transducer domain-containing protein</fullName>
    </recommendedName>
</protein>
<dbReference type="SUPFAM" id="SSF103190">
    <property type="entry name" value="Sensory domain-like"/>
    <property type="match status" value="1"/>
</dbReference>
<dbReference type="Pfam" id="PF00015">
    <property type="entry name" value="MCPsignal"/>
    <property type="match status" value="1"/>
</dbReference>
<evidence type="ECO:0000313" key="5">
    <source>
        <dbReference type="Proteomes" id="UP000262939"/>
    </source>
</evidence>
<reference evidence="4 5" key="1">
    <citation type="submission" date="2018-08" db="EMBL/GenBank/DDBJ databases">
        <title>Bacillus chawlae sp. nov., Bacillus glennii sp. nov., and Bacillus saganii sp. nov. Isolated from the Vehicle Assembly Building at Kennedy Space Center where the Viking Spacecraft were Assembled.</title>
        <authorList>
            <person name="Seuylemezian A."/>
            <person name="Vaishampayan P."/>
        </authorList>
    </citation>
    <scope>NUCLEOTIDE SEQUENCE [LARGE SCALE GENOMIC DNA]</scope>
    <source>
        <strain evidence="4 5">V44-8</strain>
    </source>
</reference>
<dbReference type="GO" id="GO:0007165">
    <property type="term" value="P:signal transduction"/>
    <property type="evidence" value="ECO:0007669"/>
    <property type="project" value="UniProtKB-KW"/>
</dbReference>
<dbReference type="PANTHER" id="PTHR32089">
    <property type="entry name" value="METHYL-ACCEPTING CHEMOTAXIS PROTEIN MCPB"/>
    <property type="match status" value="1"/>
</dbReference>
<proteinExistence type="predicted"/>
<dbReference type="RefSeq" id="WP_117324028.1">
    <property type="nucleotide sequence ID" value="NZ_QVTD01000016.1"/>
</dbReference>